<dbReference type="RefSeq" id="WP_308447452.1">
    <property type="nucleotide sequence ID" value="NZ_JARRAF010000094.1"/>
</dbReference>
<dbReference type="InterPro" id="IPR006530">
    <property type="entry name" value="YD"/>
</dbReference>
<comment type="caution">
    <text evidence="2">The sequence shown here is derived from an EMBL/GenBank/DDBJ whole genome shotgun (WGS) entry which is preliminary data.</text>
</comment>
<sequence>MGFGNNAEYGPHGRVSRTFGDDGSNELQFDYRPFQQLTRIRNALGDVTEYHYDDRLQMSRVVDALGRITRYE</sequence>
<gene>
    <name evidence="2" type="ORF">PZA18_23605</name>
</gene>
<evidence type="ECO:0000313" key="3">
    <source>
        <dbReference type="Proteomes" id="UP001172778"/>
    </source>
</evidence>
<feature type="non-terminal residue" evidence="2">
    <location>
        <position position="72"/>
    </location>
</feature>
<reference evidence="2" key="1">
    <citation type="submission" date="2023-03" db="EMBL/GenBank/DDBJ databases">
        <title>Chitinimonas shenzhenensis gen. nov., sp. nov., a novel member of family Burkholderiaceae isolated from activated sludge collected in Shen Zhen, China.</title>
        <authorList>
            <person name="Wang X."/>
        </authorList>
    </citation>
    <scope>NUCLEOTIDE SEQUENCE</scope>
    <source>
        <strain evidence="2">DQS-5</strain>
    </source>
</reference>
<feature type="region of interest" description="Disordered" evidence="1">
    <location>
        <begin position="1"/>
        <end position="21"/>
    </location>
</feature>
<dbReference type="EMBL" id="JARRAF010000094">
    <property type="protein sequence ID" value="MDK2127030.1"/>
    <property type="molecule type" value="Genomic_DNA"/>
</dbReference>
<dbReference type="InterPro" id="IPR031325">
    <property type="entry name" value="RHS_repeat"/>
</dbReference>
<keyword evidence="3" id="KW-1185">Reference proteome</keyword>
<evidence type="ECO:0008006" key="4">
    <source>
        <dbReference type="Google" id="ProtNLM"/>
    </source>
</evidence>
<dbReference type="Pfam" id="PF05593">
    <property type="entry name" value="RHS_repeat"/>
    <property type="match status" value="1"/>
</dbReference>
<protein>
    <recommendedName>
        <fullName evidence="4">YD repeat-containing protein</fullName>
    </recommendedName>
</protein>
<dbReference type="NCBIfam" id="TIGR01643">
    <property type="entry name" value="YD_repeat_2x"/>
    <property type="match status" value="1"/>
</dbReference>
<organism evidence="2 3">
    <name type="scientific">Parachitinimonas caeni</name>
    <dbReference type="NCBI Taxonomy" id="3031301"/>
    <lineage>
        <taxon>Bacteria</taxon>
        <taxon>Pseudomonadati</taxon>
        <taxon>Pseudomonadota</taxon>
        <taxon>Betaproteobacteria</taxon>
        <taxon>Neisseriales</taxon>
        <taxon>Chitinibacteraceae</taxon>
        <taxon>Parachitinimonas</taxon>
    </lineage>
</organism>
<name>A0ABT7E6E5_9NEIS</name>
<evidence type="ECO:0000256" key="1">
    <source>
        <dbReference type="SAM" id="MobiDB-lite"/>
    </source>
</evidence>
<proteinExistence type="predicted"/>
<evidence type="ECO:0000313" key="2">
    <source>
        <dbReference type="EMBL" id="MDK2127030.1"/>
    </source>
</evidence>
<dbReference type="Proteomes" id="UP001172778">
    <property type="component" value="Unassembled WGS sequence"/>
</dbReference>
<accession>A0ABT7E6E5</accession>
<dbReference type="Gene3D" id="2.180.10.10">
    <property type="entry name" value="RHS repeat-associated core"/>
    <property type="match status" value="1"/>
</dbReference>